<keyword evidence="1" id="KW-0732">Signal</keyword>
<dbReference type="RefSeq" id="XP_022838462.1">
    <property type="nucleotide sequence ID" value="XM_022984729.1"/>
</dbReference>
<feature type="signal peptide" evidence="1">
    <location>
        <begin position="1"/>
        <end position="20"/>
    </location>
</feature>
<protein>
    <submittedName>
        <fullName evidence="2">Concanavalin A-like lectin/glucanase, subgroup</fullName>
    </submittedName>
</protein>
<organism evidence="2 3">
    <name type="scientific">Ostreococcus tauri</name>
    <name type="common">Marine green alga</name>
    <dbReference type="NCBI Taxonomy" id="70448"/>
    <lineage>
        <taxon>Eukaryota</taxon>
        <taxon>Viridiplantae</taxon>
        <taxon>Chlorophyta</taxon>
        <taxon>Mamiellophyceae</taxon>
        <taxon>Mamiellales</taxon>
        <taxon>Bathycoccaceae</taxon>
        <taxon>Ostreococcus</taxon>
    </lineage>
</organism>
<feature type="chain" id="PRO_5001928999" evidence="1">
    <location>
        <begin position="21"/>
        <end position="641"/>
    </location>
</feature>
<evidence type="ECO:0000313" key="2">
    <source>
        <dbReference type="EMBL" id="CEF97058.1"/>
    </source>
</evidence>
<dbReference type="Proteomes" id="UP000009170">
    <property type="component" value="Unassembled WGS sequence"/>
</dbReference>
<keyword evidence="3" id="KW-1185">Reference proteome</keyword>
<dbReference type="InParanoid" id="A0A096P7M4"/>
<dbReference type="SUPFAM" id="SSF49899">
    <property type="entry name" value="Concanavalin A-like lectins/glucanases"/>
    <property type="match status" value="1"/>
</dbReference>
<dbReference type="GeneID" id="9833103"/>
<name>A0A096P7M4_OSTTA</name>
<dbReference type="AlphaFoldDB" id="A0A096P7M4"/>
<dbReference type="EMBL" id="CAID01000003">
    <property type="protein sequence ID" value="CEF97058.1"/>
    <property type="molecule type" value="Genomic_DNA"/>
</dbReference>
<reference evidence="3" key="1">
    <citation type="journal article" date="2006" name="Proc. Natl. Acad. Sci. U.S.A.">
        <title>Genome analysis of the smallest free-living eukaryote Ostreococcus tauri unveils many unique features.</title>
        <authorList>
            <person name="Derelle E."/>
            <person name="Ferraz C."/>
            <person name="Rombauts S."/>
            <person name="Rouze P."/>
            <person name="Worden A.Z."/>
            <person name="Robbens S."/>
            <person name="Partensky F."/>
            <person name="Degroeve S."/>
            <person name="Echeynie S."/>
            <person name="Cooke R."/>
            <person name="Saeys Y."/>
            <person name="Wuyts J."/>
            <person name="Jabbari K."/>
            <person name="Bowler C."/>
            <person name="Panaud O."/>
            <person name="Piegu B."/>
            <person name="Ball S.G."/>
            <person name="Ral J.-P."/>
            <person name="Bouget F.-Y."/>
            <person name="Piganeau G."/>
            <person name="De Baets B."/>
            <person name="Picard A."/>
            <person name="Delseny M."/>
            <person name="Demaille J."/>
            <person name="Van de Peer Y."/>
            <person name="Moreau H."/>
        </authorList>
    </citation>
    <scope>NUCLEOTIDE SEQUENCE [LARGE SCALE GENOMIC DNA]</scope>
    <source>
        <strain evidence="3">OTTH 0595 / CCAP 157/2 / RCC745</strain>
    </source>
</reference>
<sequence length="641" mass="70223">MSAIVGIIACALALADGARAATATRAYVVDGSSCERVETMRDEASMVDGRATRWIRRARTRWEGLCDEGAAALTIEAGEVGLEEVSVEDARALGRTLGGASTIEVWFAYRGTERRGEMMPLFTIEDISRKTIKGMVSMDGSGLAMLATESREAFSLGKQNDNTTCIHVVSDKEVAKVYVNARLALESTRGSPWRTLNEDDGAMVRLGGSVSSAGLSDAWWSGNFYRFAVYPFAMDADGVNKNYANHSVSDPVEHNVEVDDIDVTGASVAVFGVSTKMQFDVDNLDKMCDDDEQACDLTVESELIVRKLPLYGDLHASETLHAIQVNERIGASKMRYTAKSAPTSIDGYSDVFSDSIQFQISDDDVAQRFRFAVEVHKGVLACDIELVTVEDSVVTVTLQVIDTERVSADFGFEIMAVHERIALFFENGTTIPVGERMKGYPCGAQPSCRRFTLDEHTQRACLKVVLIPHRDYFNTDSAFDGPQHPPWPMGKAVVTYIGTSGEQPSKQARINVTVTGEYDDVQLSVNQTLFNAHYLRWVGMGRFRLRSRDYDARKLRVSIHSARANLFAITNVTALELCDNPFITGDGTGNEMIVFDASPSVISSALDSVVYINLKRGLTQDEINVRVGESSVTLVALLMAS</sequence>
<evidence type="ECO:0000256" key="1">
    <source>
        <dbReference type="SAM" id="SignalP"/>
    </source>
</evidence>
<dbReference type="InterPro" id="IPR013320">
    <property type="entry name" value="ConA-like_dom_sf"/>
</dbReference>
<proteinExistence type="predicted"/>
<dbReference type="OrthoDB" id="10566821at2759"/>
<gene>
    <name evidence="2" type="ORF">OT_ostta03g01630</name>
</gene>
<dbReference type="KEGG" id="ota:OT_ostta03g01630"/>
<reference evidence="2 3" key="2">
    <citation type="journal article" date="2014" name="BMC Genomics">
        <title>An improved genome of the model marine alga Ostreococcus tauri unfolds by assessing Illumina de novo assemblies.</title>
        <authorList>
            <person name="Blanc-Mathieu R."/>
            <person name="Verhelst B."/>
            <person name="Derelle E."/>
            <person name="Rombauts S."/>
            <person name="Bouget F.Y."/>
            <person name="Carre I."/>
            <person name="Chateau A."/>
            <person name="Eyre-Walker A."/>
            <person name="Grimsley N."/>
            <person name="Moreau H."/>
            <person name="Piegu B."/>
            <person name="Rivals E."/>
            <person name="Schackwitz W."/>
            <person name="Van de Peer Y."/>
            <person name="Piganeau G."/>
        </authorList>
    </citation>
    <scope>NUCLEOTIDE SEQUENCE [LARGE SCALE GENOMIC DNA]</scope>
    <source>
        <strain evidence="3">OTTH 0595 / CCAP 157/2 / RCC745</strain>
    </source>
</reference>
<accession>A0A096P7M4</accession>
<evidence type="ECO:0000313" key="3">
    <source>
        <dbReference type="Proteomes" id="UP000009170"/>
    </source>
</evidence>
<comment type="caution">
    <text evidence="2">The sequence shown here is derived from an EMBL/GenBank/DDBJ whole genome shotgun (WGS) entry which is preliminary data.</text>
</comment>